<protein>
    <submittedName>
        <fullName evidence="1">Uncharacterized protein</fullName>
    </submittedName>
</protein>
<dbReference type="AlphaFoldDB" id="A0A8J5RRX5"/>
<keyword evidence="2" id="KW-1185">Reference proteome</keyword>
<organism evidence="1 2">
    <name type="scientific">Zizania palustris</name>
    <name type="common">Northern wild rice</name>
    <dbReference type="NCBI Taxonomy" id="103762"/>
    <lineage>
        <taxon>Eukaryota</taxon>
        <taxon>Viridiplantae</taxon>
        <taxon>Streptophyta</taxon>
        <taxon>Embryophyta</taxon>
        <taxon>Tracheophyta</taxon>
        <taxon>Spermatophyta</taxon>
        <taxon>Magnoliopsida</taxon>
        <taxon>Liliopsida</taxon>
        <taxon>Poales</taxon>
        <taxon>Poaceae</taxon>
        <taxon>BOP clade</taxon>
        <taxon>Oryzoideae</taxon>
        <taxon>Oryzeae</taxon>
        <taxon>Zizaniinae</taxon>
        <taxon>Zizania</taxon>
    </lineage>
</organism>
<dbReference type="EMBL" id="JAAALK010000287">
    <property type="protein sequence ID" value="KAG8059486.1"/>
    <property type="molecule type" value="Genomic_DNA"/>
</dbReference>
<reference evidence="1" key="2">
    <citation type="submission" date="2021-02" db="EMBL/GenBank/DDBJ databases">
        <authorList>
            <person name="Kimball J.A."/>
            <person name="Haas M.W."/>
            <person name="Macchietto M."/>
            <person name="Kono T."/>
            <person name="Duquette J."/>
            <person name="Shao M."/>
        </authorList>
    </citation>
    <scope>NUCLEOTIDE SEQUENCE</scope>
    <source>
        <tissue evidence="1">Fresh leaf tissue</tissue>
    </source>
</reference>
<dbReference type="Proteomes" id="UP000729402">
    <property type="component" value="Unassembled WGS sequence"/>
</dbReference>
<sequence>MQRCASFFTLVPPFIDFGAVVEPAAPSLVLKKALVAKCLSLGDRSGSVQGQLAAAAAAAVTVNAMTKHYGVLDLRPPSEKFEQTLKL</sequence>
<evidence type="ECO:0000313" key="1">
    <source>
        <dbReference type="EMBL" id="KAG8059486.1"/>
    </source>
</evidence>
<reference evidence="1" key="1">
    <citation type="journal article" date="2021" name="bioRxiv">
        <title>Whole Genome Assembly and Annotation of Northern Wild Rice, Zizania palustris L., Supports a Whole Genome Duplication in the Zizania Genus.</title>
        <authorList>
            <person name="Haas M."/>
            <person name="Kono T."/>
            <person name="Macchietto M."/>
            <person name="Millas R."/>
            <person name="McGilp L."/>
            <person name="Shao M."/>
            <person name="Duquette J."/>
            <person name="Hirsch C.N."/>
            <person name="Kimball J."/>
        </authorList>
    </citation>
    <scope>NUCLEOTIDE SEQUENCE</scope>
    <source>
        <tissue evidence="1">Fresh leaf tissue</tissue>
    </source>
</reference>
<comment type="caution">
    <text evidence="1">The sequence shown here is derived from an EMBL/GenBank/DDBJ whole genome shotgun (WGS) entry which is preliminary data.</text>
</comment>
<evidence type="ECO:0000313" key="2">
    <source>
        <dbReference type="Proteomes" id="UP000729402"/>
    </source>
</evidence>
<name>A0A8J5RRX5_ZIZPA</name>
<gene>
    <name evidence="1" type="ORF">GUJ93_ZPchr0002g25385</name>
</gene>
<accession>A0A8J5RRX5</accession>
<proteinExistence type="predicted"/>